<dbReference type="RefSeq" id="WP_386102640.1">
    <property type="nucleotide sequence ID" value="NZ_JBHSAT010000023.1"/>
</dbReference>
<evidence type="ECO:0000313" key="3">
    <source>
        <dbReference type="Proteomes" id="UP001595812"/>
    </source>
</evidence>
<feature type="chain" id="PRO_5045613072" evidence="1">
    <location>
        <begin position="25"/>
        <end position="183"/>
    </location>
</feature>
<dbReference type="EMBL" id="JBHSAT010000023">
    <property type="protein sequence ID" value="MFC3878387.1"/>
    <property type="molecule type" value="Genomic_DNA"/>
</dbReference>
<evidence type="ECO:0000256" key="1">
    <source>
        <dbReference type="SAM" id="SignalP"/>
    </source>
</evidence>
<proteinExistence type="predicted"/>
<dbReference type="Pfam" id="PF11138">
    <property type="entry name" value="DUF2911"/>
    <property type="match status" value="1"/>
</dbReference>
<reference evidence="3" key="1">
    <citation type="journal article" date="2019" name="Int. J. Syst. Evol. Microbiol.">
        <title>The Global Catalogue of Microorganisms (GCM) 10K type strain sequencing project: providing services to taxonomists for standard genome sequencing and annotation.</title>
        <authorList>
            <consortium name="The Broad Institute Genomics Platform"/>
            <consortium name="The Broad Institute Genome Sequencing Center for Infectious Disease"/>
            <person name="Wu L."/>
            <person name="Ma J."/>
        </authorList>
    </citation>
    <scope>NUCLEOTIDE SEQUENCE [LARGE SCALE GENOMIC DNA]</scope>
    <source>
        <strain evidence="3">CECT 8979</strain>
    </source>
</reference>
<organism evidence="2 3">
    <name type="scientific">Winogradskyella maritima</name>
    <dbReference type="NCBI Taxonomy" id="1517766"/>
    <lineage>
        <taxon>Bacteria</taxon>
        <taxon>Pseudomonadati</taxon>
        <taxon>Bacteroidota</taxon>
        <taxon>Flavobacteriia</taxon>
        <taxon>Flavobacteriales</taxon>
        <taxon>Flavobacteriaceae</taxon>
        <taxon>Winogradskyella</taxon>
    </lineage>
</organism>
<protein>
    <submittedName>
        <fullName evidence="2">DUF2911 domain-containing protein</fullName>
    </submittedName>
</protein>
<sequence length="183" mass="20265">MKTSKLIASVAFAFMMLVSFNSNAQKFSGLDKSPMDAASYPSDYKVSDKAIKVVYSRPQLKGRSIDKLAPKGKVWRLGANEAAELHVYKDMTLNGEKVNEGTYTLYAMPGDGEWTVIVSEDLNVWGSYFYKEENDVARITVPVTEDSESLEAFSMAFTESEDGVHLHMGWGTARVAVPFVLAK</sequence>
<evidence type="ECO:0000313" key="2">
    <source>
        <dbReference type="EMBL" id="MFC3878387.1"/>
    </source>
</evidence>
<keyword evidence="1" id="KW-0732">Signal</keyword>
<comment type="caution">
    <text evidence="2">The sequence shown here is derived from an EMBL/GenBank/DDBJ whole genome shotgun (WGS) entry which is preliminary data.</text>
</comment>
<gene>
    <name evidence="2" type="ORF">ACFOSX_14195</name>
</gene>
<dbReference type="Proteomes" id="UP001595812">
    <property type="component" value="Unassembled WGS sequence"/>
</dbReference>
<accession>A0ABV8AK09</accession>
<name>A0ABV8AK09_9FLAO</name>
<keyword evidence="3" id="KW-1185">Reference proteome</keyword>
<feature type="signal peptide" evidence="1">
    <location>
        <begin position="1"/>
        <end position="24"/>
    </location>
</feature>
<dbReference type="InterPro" id="IPR021314">
    <property type="entry name" value="DUF2911"/>
</dbReference>